<dbReference type="AlphaFoldDB" id="A0A6A7XXQ7"/>
<proteinExistence type="predicted"/>
<evidence type="ECO:0000313" key="3">
    <source>
        <dbReference type="EMBL" id="MQT11444.1"/>
    </source>
</evidence>
<organism evidence="3 4">
    <name type="scientific">Segnochrobactrum spirostomi</name>
    <dbReference type="NCBI Taxonomy" id="2608987"/>
    <lineage>
        <taxon>Bacteria</taxon>
        <taxon>Pseudomonadati</taxon>
        <taxon>Pseudomonadota</taxon>
        <taxon>Alphaproteobacteria</taxon>
        <taxon>Hyphomicrobiales</taxon>
        <taxon>Segnochrobactraceae</taxon>
        <taxon>Segnochrobactrum</taxon>
    </lineage>
</organism>
<dbReference type="PANTHER" id="PTHR30222:SF2">
    <property type="entry name" value="ABC TRANSPORTER SUBSTRATE-BINDING PROTEIN"/>
    <property type="match status" value="1"/>
</dbReference>
<evidence type="ECO:0000313" key="4">
    <source>
        <dbReference type="Proteomes" id="UP000332515"/>
    </source>
</evidence>
<dbReference type="Gene3D" id="3.40.190.10">
    <property type="entry name" value="Periplasmic binding protein-like II"/>
    <property type="match status" value="2"/>
</dbReference>
<reference evidence="3 4" key="1">
    <citation type="submission" date="2019-09" db="EMBL/GenBank/DDBJ databases">
        <title>Segnochrobactrum spirostomi gen. nov., sp. nov., isolated from the ciliate Spirostomum cf. yagiui and description of a novel family, Segnochrobactraceae fam. nov. within the order Rhizobiales of the class Alphaproteobacteria.</title>
        <authorList>
            <person name="Akter S."/>
            <person name="Shazib S.U.A."/>
            <person name="Shin M.K."/>
        </authorList>
    </citation>
    <scope>NUCLEOTIDE SEQUENCE [LARGE SCALE GENOMIC DNA]</scope>
    <source>
        <strain evidence="3 4">Sp-1</strain>
    </source>
</reference>
<keyword evidence="2" id="KW-0574">Periplasm</keyword>
<dbReference type="PROSITE" id="PS51318">
    <property type="entry name" value="TAT"/>
    <property type="match status" value="1"/>
</dbReference>
<comment type="caution">
    <text evidence="3">The sequence shown here is derived from an EMBL/GenBank/DDBJ whole genome shotgun (WGS) entry which is preliminary data.</text>
</comment>
<protein>
    <submittedName>
        <fullName evidence="3">Extracellular solute-binding protein</fullName>
    </submittedName>
</protein>
<dbReference type="PANTHER" id="PTHR30222">
    <property type="entry name" value="SPERMIDINE/PUTRESCINE-BINDING PERIPLASMIC PROTEIN"/>
    <property type="match status" value="1"/>
</dbReference>
<dbReference type="Proteomes" id="UP000332515">
    <property type="component" value="Unassembled WGS sequence"/>
</dbReference>
<dbReference type="InterPro" id="IPR006059">
    <property type="entry name" value="SBP"/>
</dbReference>
<dbReference type="Pfam" id="PF13416">
    <property type="entry name" value="SBP_bac_8"/>
    <property type="match status" value="1"/>
</dbReference>
<name>A0A6A7XXQ7_9HYPH</name>
<accession>A0A6A7XXQ7</accession>
<gene>
    <name evidence="3" type="ORF">F0357_01885</name>
</gene>
<keyword evidence="4" id="KW-1185">Reference proteome</keyword>
<dbReference type="RefSeq" id="WP_153478110.1">
    <property type="nucleotide sequence ID" value="NZ_VWNA01000001.1"/>
</dbReference>
<evidence type="ECO:0000256" key="2">
    <source>
        <dbReference type="ARBA" id="ARBA00022764"/>
    </source>
</evidence>
<sequence length="369" mass="40560">MSASRFAADLVEMGIERLAKGEIDRRSFLGALAAIGFAPAVMSSSKAMAEAKEIVVVNFGGDAVPTWGKAWGEPFTKDTGIKVSIIGGEPTAGAIKAMEESGKIIWDLTDGDAYYLPILSKQDLIQKYDYSIVDKNKVRPEFVYEYGLATYFYSTVNGYNLDKTGGKVPNGYKDYLNFKDFPGKRAMYKWLVGSLEAVLLGSGVEPDKLYPLDVEKAFSIIKEHKDQFVLWGGGAASQQLFRDGEVVMGSIWSTRASVLDRESKGKISWSWDQGIIAPGVWPVLKGNPAGAEVWKFIASTQIPERQVELLKLLGNGPANPAADKLMTPELEKINCAFEANFKRQIPVGTAWYAENYDTVQNDFLDLFAG</sequence>
<evidence type="ECO:0000256" key="1">
    <source>
        <dbReference type="ARBA" id="ARBA00022729"/>
    </source>
</evidence>
<dbReference type="EMBL" id="VWNA01000001">
    <property type="protein sequence ID" value="MQT11444.1"/>
    <property type="molecule type" value="Genomic_DNA"/>
</dbReference>
<keyword evidence="1" id="KW-0732">Signal</keyword>
<dbReference type="SUPFAM" id="SSF53850">
    <property type="entry name" value="Periplasmic binding protein-like II"/>
    <property type="match status" value="1"/>
</dbReference>
<dbReference type="InterPro" id="IPR006311">
    <property type="entry name" value="TAT_signal"/>
</dbReference>